<evidence type="ECO:0000259" key="1">
    <source>
        <dbReference type="Pfam" id="PF13847"/>
    </source>
</evidence>
<reference evidence="3" key="1">
    <citation type="journal article" date="2019" name="Int. J. Syst. Evol. Microbiol.">
        <title>The Global Catalogue of Microorganisms (GCM) 10K type strain sequencing project: providing services to taxonomists for standard genome sequencing and annotation.</title>
        <authorList>
            <consortium name="The Broad Institute Genomics Platform"/>
            <consortium name="The Broad Institute Genome Sequencing Center for Infectious Disease"/>
            <person name="Wu L."/>
            <person name="Ma J."/>
        </authorList>
    </citation>
    <scope>NUCLEOTIDE SEQUENCE [LARGE SCALE GENOMIC DNA]</scope>
    <source>
        <strain evidence="3">CGMCC 4.7241</strain>
    </source>
</reference>
<dbReference type="Gene3D" id="3.40.50.150">
    <property type="entry name" value="Vaccinia Virus protein VP39"/>
    <property type="match status" value="1"/>
</dbReference>
<gene>
    <name evidence="2" type="ORF">ACFOUW_32300</name>
</gene>
<dbReference type="InterPro" id="IPR029063">
    <property type="entry name" value="SAM-dependent_MTases_sf"/>
</dbReference>
<keyword evidence="3" id="KW-1185">Reference proteome</keyword>
<evidence type="ECO:0000313" key="3">
    <source>
        <dbReference type="Proteomes" id="UP001595699"/>
    </source>
</evidence>
<dbReference type="GO" id="GO:0032259">
    <property type="term" value="P:methylation"/>
    <property type="evidence" value="ECO:0007669"/>
    <property type="project" value="UniProtKB-KW"/>
</dbReference>
<organism evidence="2 3">
    <name type="scientific">Tenggerimyces flavus</name>
    <dbReference type="NCBI Taxonomy" id="1708749"/>
    <lineage>
        <taxon>Bacteria</taxon>
        <taxon>Bacillati</taxon>
        <taxon>Actinomycetota</taxon>
        <taxon>Actinomycetes</taxon>
        <taxon>Propionibacteriales</taxon>
        <taxon>Nocardioidaceae</taxon>
        <taxon>Tenggerimyces</taxon>
    </lineage>
</organism>
<dbReference type="Proteomes" id="UP001595699">
    <property type="component" value="Unassembled WGS sequence"/>
</dbReference>
<proteinExistence type="predicted"/>
<dbReference type="PANTHER" id="PTHR43591">
    <property type="entry name" value="METHYLTRANSFERASE"/>
    <property type="match status" value="1"/>
</dbReference>
<dbReference type="RefSeq" id="WP_205116624.1">
    <property type="nucleotide sequence ID" value="NZ_JAFBCM010000001.1"/>
</dbReference>
<feature type="domain" description="Methyltransferase" evidence="1">
    <location>
        <begin position="37"/>
        <end position="144"/>
    </location>
</feature>
<sequence length="260" mass="28822">MPTHPMTADPGYMDAARAEPFFINLKQHILDQLDLAPGMHVLDLGCGTGEDVAAMAEQVQPTGVAMGLDRSTDMIGLATRRFASRYPNVVLHMGDAHRLPYADGSISACRTERTLQHVTDPAQVVAEVRRVLRPGGLFVAAEPDWGTSLVTPDWNYLARRVLDHWTTFNQNPTVGRTLPALLRQSGFDVRDVEGRTVVYRTFNDANRRFPLQRAVTNAAAHGSITHREADAWLGKLRHADQIGTFMFAVTIFIVTARHAR</sequence>
<keyword evidence="2" id="KW-0489">Methyltransferase</keyword>
<protein>
    <submittedName>
        <fullName evidence="2">Methyltransferase domain-containing protein</fullName>
    </submittedName>
</protein>
<keyword evidence="2" id="KW-0808">Transferase</keyword>
<dbReference type="EMBL" id="JBHRZH010000041">
    <property type="protein sequence ID" value="MFC3765554.1"/>
    <property type="molecule type" value="Genomic_DNA"/>
</dbReference>
<dbReference type="CDD" id="cd02440">
    <property type="entry name" value="AdoMet_MTases"/>
    <property type="match status" value="1"/>
</dbReference>
<dbReference type="GO" id="GO:0008168">
    <property type="term" value="F:methyltransferase activity"/>
    <property type="evidence" value="ECO:0007669"/>
    <property type="project" value="UniProtKB-KW"/>
</dbReference>
<name>A0ABV7YMW4_9ACTN</name>
<dbReference type="InterPro" id="IPR025714">
    <property type="entry name" value="Methyltranfer_dom"/>
</dbReference>
<comment type="caution">
    <text evidence="2">The sequence shown here is derived from an EMBL/GenBank/DDBJ whole genome shotgun (WGS) entry which is preliminary data.</text>
</comment>
<accession>A0ABV7YMW4</accession>
<dbReference type="Pfam" id="PF13847">
    <property type="entry name" value="Methyltransf_31"/>
    <property type="match status" value="1"/>
</dbReference>
<dbReference type="SUPFAM" id="SSF53335">
    <property type="entry name" value="S-adenosyl-L-methionine-dependent methyltransferases"/>
    <property type="match status" value="1"/>
</dbReference>
<evidence type="ECO:0000313" key="2">
    <source>
        <dbReference type="EMBL" id="MFC3765554.1"/>
    </source>
</evidence>